<feature type="compositionally biased region" description="Basic and acidic residues" evidence="2">
    <location>
        <begin position="1791"/>
        <end position="1800"/>
    </location>
</feature>
<keyword evidence="3" id="KW-0812">Transmembrane</keyword>
<keyword evidence="5" id="KW-1185">Reference proteome</keyword>
<dbReference type="SUPFAM" id="SSF48371">
    <property type="entry name" value="ARM repeat"/>
    <property type="match status" value="2"/>
</dbReference>
<evidence type="ECO:0000256" key="1">
    <source>
        <dbReference type="ARBA" id="ARBA00023170"/>
    </source>
</evidence>
<dbReference type="Pfam" id="PF08454">
    <property type="entry name" value="RIH_assoc"/>
    <property type="match status" value="1"/>
</dbReference>
<dbReference type="PANTHER" id="PTHR13715:SF99">
    <property type="entry name" value="INOSITOL 1,4,5-TRISPHOSPHATE RECEPTOR-LIKE PROTEIN A"/>
    <property type="match status" value="1"/>
</dbReference>
<name>A0A914WNT2_9BILA</name>
<dbReference type="PANTHER" id="PTHR13715">
    <property type="entry name" value="RYANODINE RECEPTOR AND IP3 RECEPTOR"/>
    <property type="match status" value="1"/>
</dbReference>
<feature type="transmembrane region" description="Helical" evidence="3">
    <location>
        <begin position="1502"/>
        <end position="1529"/>
    </location>
</feature>
<keyword evidence="3" id="KW-1133">Transmembrane helix</keyword>
<evidence type="ECO:0000256" key="2">
    <source>
        <dbReference type="SAM" id="MobiDB-lite"/>
    </source>
</evidence>
<keyword evidence="3" id="KW-0472">Membrane</keyword>
<dbReference type="GO" id="GO:0006816">
    <property type="term" value="P:calcium ion transport"/>
    <property type="evidence" value="ECO:0007669"/>
    <property type="project" value="InterPro"/>
</dbReference>
<dbReference type="InterPro" id="IPR015925">
    <property type="entry name" value="Ryanodine_IP3_receptor"/>
</dbReference>
<feature type="compositionally biased region" description="Polar residues" evidence="2">
    <location>
        <begin position="1814"/>
        <end position="1825"/>
    </location>
</feature>
<evidence type="ECO:0000313" key="5">
    <source>
        <dbReference type="Proteomes" id="UP000887566"/>
    </source>
</evidence>
<dbReference type="Proteomes" id="UP000887566">
    <property type="component" value="Unplaced"/>
</dbReference>
<keyword evidence="1" id="KW-0675">Receptor</keyword>
<evidence type="ECO:0000259" key="4">
    <source>
        <dbReference type="Pfam" id="PF08454"/>
    </source>
</evidence>
<dbReference type="InterPro" id="IPR013662">
    <property type="entry name" value="RIH_assoc-dom"/>
</dbReference>
<feature type="region of interest" description="Disordered" evidence="2">
    <location>
        <begin position="1791"/>
        <end position="1835"/>
    </location>
</feature>
<proteinExistence type="predicted"/>
<feature type="domain" description="RyR/IP3R Homology associated" evidence="4">
    <location>
        <begin position="1097"/>
        <end position="1191"/>
    </location>
</feature>
<evidence type="ECO:0000313" key="6">
    <source>
        <dbReference type="WBParaSite" id="PSAMB.scaffold4718size13759.g24984.t1"/>
    </source>
</evidence>
<dbReference type="SUPFAM" id="SSF100909">
    <property type="entry name" value="IP3 receptor type 1 binding core, domain 2"/>
    <property type="match status" value="1"/>
</dbReference>
<dbReference type="InterPro" id="IPR035910">
    <property type="entry name" value="RyR/IP3R_RIH_dom_sf"/>
</dbReference>
<feature type="transmembrane region" description="Helical" evidence="3">
    <location>
        <begin position="1550"/>
        <end position="1572"/>
    </location>
</feature>
<accession>A0A914WNT2</accession>
<dbReference type="Gene3D" id="1.10.287.70">
    <property type="match status" value="1"/>
</dbReference>
<feature type="compositionally biased region" description="Low complexity" evidence="2">
    <location>
        <begin position="1801"/>
        <end position="1813"/>
    </location>
</feature>
<reference evidence="6" key="1">
    <citation type="submission" date="2022-11" db="UniProtKB">
        <authorList>
            <consortium name="WormBaseParasite"/>
        </authorList>
    </citation>
    <scope>IDENTIFICATION</scope>
</reference>
<sequence>MDRQKLVFLFADMTHSGAVRHKREDSILSTCIILPFVGQLKTWLSDFLTQNESMIATEVARNYMIKQVLKLIYSLVDFGYYGDTDDIQKLLHPMCCLMDGRNDKPFVIQQEAVISSDIQDEVKRYCASERFRKTAENEVMALAKYEAMKVIELFFNFRFNTRLTRFIIRFRNVIESGGSDPVAPFADDDTQVSEFSENQSLRRVALKAINDLFKETAYFGREFVDILLDFLQYEQEKVVTEALFLLTQYYSAFEDLFRKCIDAQLLLTEESCELFEKINCYLPHIKLLKNNKLSSEAVGRIVDLLQDFTKMCCLKANPRESHRVNQDIIFNCGLINDSFDLLQQVIDQESVGLDRDHQLRVVRQTFRFLKALSRGNEIIQNRLFDRCLFFTTIQGADLEIGQVLIEMFNNNISNCLKASPDLIKKLACKYSETHHPIWLSVLASMVVADGFPIKRNQDIVVKALMTYQQSLAVITATDIKTKLSILNDDSGETADADQQLGAHGRIQLCELVHLFSLCAIGDNKSIESICQCLMTVDELLRFLNVSALCDGLRQSFVSFLTFGYINSTSEMATSEMQKFGSDKRLIEFLRESAHAVEKVTVVVQQDRQLAMELLRQRPSHLHLSKSDIVHERKETLHYIFNGVLPMLYAIFERHWGATVPASEEMGDLLLEAVTNFADTVNPLLHQPQHRTVLFSALQMISHGTGVTVTIPIQLNHRVLIISDAQQKYNQLYAEEIELNRRFDMFGMNLLKAYEGMNTLRHQLALNSDLPYIDQDVAGDLPLGEEFQQLVNSFHRPHKDARKPPKYNVEGIVKHLSSSMKYTDLGERNRLNLLQLDVKCLQVLRAIIHNEQVRVPAQKHLNPTLYMKAVRDLKWVQESLDKQYVVRAVLPHLARSDDTIVRECFNLLSILYKGNTETPATFVKHINEQHEEAFFVAVQSRLHEAASLIREKRFMLILHQRAIHESKSLAKAVETLRSRNRDPPAVETDGHRNKWSAFKMKNVLSARSPRRNVELSSIVADELLGGDKTDRSGTTRKQPSKGMRFIPELHFNGLEVDGAQPLLGPRSPMSPLKAEMAAFFRPLEQHVDQPDFDIYNDFGTIRVIFRTLSSLCDLEFTPAQNLMREQVHNVKSVNLVSDLCHFLSLIYSNIDGEYIEIICEVLDTLLQFIQGNCENQGVIFDCKVFDFLNHILRADSAEYTNCTADHLLRLKACVARVIYVATEENQTRKTTACQSYMIMSVVNKDGVWLAAQQLLKAADADSYDEDQREQALSIAFTFHAIIRRAIDLGLFSIEAQDDPSWLFFNSRTMALELVKEDILQRVHFLVTDQEALRIQVEDKLMWEIDRSSYGNKMRDFIAWIKDINEDIRLQRSIHGNWLGRFFVMQWKTFNYSVLLLTLLLNLLMLFTWEVGDRPHDFLWVYHDHVYDIYWRVGGVLHNFCSLSLIISYFLSNWAGFMSSRKSMARKISELWRRKRKKEGDNRESTRENRPSKLEVNLLGFETFYYQVFVMSSILGTVLSPVFFAFHLFQVVVNNQLLVRVIRAVTLNGRSLLYVALLGVIIIYMYGLTAFLVLRDIVLDNQHFCDTLWQCTLTMFREGLIYRAMRFDYPIKGYSLREVHDNNNMMEYGVKLIFDISFFIVILTIGLNVIFGIIVDTFRQLRDAKWRIEQDIETKCFSCARDSYEFEQKGISFKYHSNVEHNMLAYVFFYVKLQDTPIEQLSHLQMFFSNMMKKEDYSFFPLNRAISLGDSEDDTSTERDMAMIGQLNSIIKKLNQENAVRVREADKIRQMEWEKTNRRARDGAASSRSTTADSTLRQTSHIAQRNVETPGPTAALL</sequence>
<organism evidence="5 6">
    <name type="scientific">Plectus sambesii</name>
    <dbReference type="NCBI Taxonomy" id="2011161"/>
    <lineage>
        <taxon>Eukaryota</taxon>
        <taxon>Metazoa</taxon>
        <taxon>Ecdysozoa</taxon>
        <taxon>Nematoda</taxon>
        <taxon>Chromadorea</taxon>
        <taxon>Plectida</taxon>
        <taxon>Plectina</taxon>
        <taxon>Plectoidea</taxon>
        <taxon>Plectidae</taxon>
        <taxon>Plectus</taxon>
    </lineage>
</organism>
<evidence type="ECO:0000256" key="3">
    <source>
        <dbReference type="SAM" id="Phobius"/>
    </source>
</evidence>
<protein>
    <submittedName>
        <fullName evidence="6">RyR/IP3R Homology associated domain-containing protein</fullName>
    </submittedName>
</protein>
<dbReference type="WBParaSite" id="PSAMB.scaffold4718size13759.g24984.t1">
    <property type="protein sequence ID" value="PSAMB.scaffold4718size13759.g24984.t1"/>
    <property type="gene ID" value="PSAMB.scaffold4718size13759.g24984"/>
</dbReference>
<dbReference type="InterPro" id="IPR016024">
    <property type="entry name" value="ARM-type_fold"/>
</dbReference>
<feature type="transmembrane region" description="Helical" evidence="3">
    <location>
        <begin position="1630"/>
        <end position="1653"/>
    </location>
</feature>
<feature type="transmembrane region" description="Helical" evidence="3">
    <location>
        <begin position="1427"/>
        <end position="1449"/>
    </location>
</feature>
<feature type="transmembrane region" description="Helical" evidence="3">
    <location>
        <begin position="1388"/>
        <end position="1407"/>
    </location>
</feature>